<evidence type="ECO:0000313" key="3">
    <source>
        <dbReference type="Proteomes" id="UP000658127"/>
    </source>
</evidence>
<proteinExistence type="predicted"/>
<keyword evidence="3" id="KW-1185">Reference proteome</keyword>
<protein>
    <recommendedName>
        <fullName evidence="1">SGNH hydrolase-type esterase domain-containing protein</fullName>
    </recommendedName>
</protein>
<accession>A0ABQ2K920</accession>
<evidence type="ECO:0000313" key="2">
    <source>
        <dbReference type="EMBL" id="GGN73836.1"/>
    </source>
</evidence>
<dbReference type="PANTHER" id="PTHR43784:SF2">
    <property type="entry name" value="GDSL-LIKE LIPASE_ACYLHYDROLASE, PUTATIVE (AFU_ORTHOLOGUE AFUA_2G00820)-RELATED"/>
    <property type="match status" value="1"/>
</dbReference>
<dbReference type="Proteomes" id="UP000658127">
    <property type="component" value="Unassembled WGS sequence"/>
</dbReference>
<dbReference type="EMBL" id="BMNE01000002">
    <property type="protein sequence ID" value="GGN73836.1"/>
    <property type="molecule type" value="Genomic_DNA"/>
</dbReference>
<dbReference type="RefSeq" id="WP_189025775.1">
    <property type="nucleotide sequence ID" value="NZ_BMNE01000002.1"/>
</dbReference>
<dbReference type="SUPFAM" id="SSF52266">
    <property type="entry name" value="SGNH hydrolase"/>
    <property type="match status" value="1"/>
</dbReference>
<name>A0ABQ2K920_9NOCA</name>
<reference evidence="3" key="1">
    <citation type="journal article" date="2019" name="Int. J. Syst. Evol. Microbiol.">
        <title>The Global Catalogue of Microorganisms (GCM) 10K type strain sequencing project: providing services to taxonomists for standard genome sequencing and annotation.</title>
        <authorList>
            <consortium name="The Broad Institute Genomics Platform"/>
            <consortium name="The Broad Institute Genome Sequencing Center for Infectious Disease"/>
            <person name="Wu L."/>
            <person name="Ma J."/>
        </authorList>
    </citation>
    <scope>NUCLEOTIDE SEQUENCE [LARGE SCALE GENOMIC DNA]</scope>
    <source>
        <strain evidence="3">CGMCC 4.7329</strain>
    </source>
</reference>
<sequence length="378" mass="40112">MQHNTWVAGFRSGVISPYEQIKLNESRAFDNETVRHVVRMAGGGDAVRVRLTNRYGRTPLTIGAARIATRKSGSAITADTDRQLRFGGADTVTIAPGADLVSDPIELPVAAGEDLLLSLYLPESTGLATFSQQPAEIAYVVSGDHTSDVELPDADELPFRFFLTGVDVLAPADTRIAVAIGDSWFEGFGTTLSANRRSVDVINARLTHGWVVNNGISGNRLTAGEIGESGRSRFDSEALAVPGVTDILVNFGINDLILGAMGGQPSATADELIAGFTDLATRAHAAGLRIHAATIGPYAGCIYPGMPLAETQPTRRAVNEWLRGTDVFDSVFDVDRAVADPARPDYIRPEFDSGDGMHLNDAGAAAMASTVDLAALFR</sequence>
<comment type="caution">
    <text evidence="2">The sequence shown here is derived from an EMBL/GenBank/DDBJ whole genome shotgun (WGS) entry which is preliminary data.</text>
</comment>
<dbReference type="InterPro" id="IPR053140">
    <property type="entry name" value="GDSL_Rv0518-like"/>
</dbReference>
<dbReference type="PANTHER" id="PTHR43784">
    <property type="entry name" value="GDSL-LIKE LIPASE/ACYLHYDROLASE, PUTATIVE (AFU_ORTHOLOGUE AFUA_2G00820)-RELATED"/>
    <property type="match status" value="1"/>
</dbReference>
<feature type="domain" description="SGNH hydrolase-type esterase" evidence="1">
    <location>
        <begin position="179"/>
        <end position="366"/>
    </location>
</feature>
<evidence type="ECO:0000259" key="1">
    <source>
        <dbReference type="Pfam" id="PF13472"/>
    </source>
</evidence>
<dbReference type="Pfam" id="PF13472">
    <property type="entry name" value="Lipase_GDSL_2"/>
    <property type="match status" value="1"/>
</dbReference>
<dbReference type="InterPro" id="IPR036514">
    <property type="entry name" value="SGNH_hydro_sf"/>
</dbReference>
<dbReference type="Gene3D" id="3.40.50.1110">
    <property type="entry name" value="SGNH hydrolase"/>
    <property type="match status" value="1"/>
</dbReference>
<organism evidence="2 3">
    <name type="scientific">Nocardia rhizosphaerihabitans</name>
    <dbReference type="NCBI Taxonomy" id="1691570"/>
    <lineage>
        <taxon>Bacteria</taxon>
        <taxon>Bacillati</taxon>
        <taxon>Actinomycetota</taxon>
        <taxon>Actinomycetes</taxon>
        <taxon>Mycobacteriales</taxon>
        <taxon>Nocardiaceae</taxon>
        <taxon>Nocardia</taxon>
    </lineage>
</organism>
<dbReference type="InterPro" id="IPR013830">
    <property type="entry name" value="SGNH_hydro"/>
</dbReference>
<gene>
    <name evidence="2" type="ORF">GCM10011610_16820</name>
</gene>